<dbReference type="GO" id="GO:0030154">
    <property type="term" value="P:cell differentiation"/>
    <property type="evidence" value="ECO:0007669"/>
    <property type="project" value="TreeGrafter"/>
</dbReference>
<keyword evidence="2 5" id="KW-0238">DNA-binding</keyword>
<dbReference type="Gene3D" id="1.10.10.60">
    <property type="entry name" value="Homeodomain-like"/>
    <property type="match status" value="1"/>
</dbReference>
<dbReference type="STRING" id="1314790.A0A1Y1Z6K4"/>
<comment type="caution">
    <text evidence="9">The sequence shown here is derived from an EMBL/GenBank/DDBJ whole genome shotgun (WGS) entry which is preliminary data.</text>
</comment>
<dbReference type="Pfam" id="PF00046">
    <property type="entry name" value="Homeodomain"/>
    <property type="match status" value="1"/>
</dbReference>
<dbReference type="InParanoid" id="A0A1Y1Z6K4"/>
<protein>
    <recommendedName>
        <fullName evidence="8">Homeobox domain-containing protein</fullName>
    </recommendedName>
</protein>
<dbReference type="FunCoup" id="A0A1Y1Z6K4">
    <property type="interactions" value="1"/>
</dbReference>
<evidence type="ECO:0000256" key="4">
    <source>
        <dbReference type="ARBA" id="ARBA00023242"/>
    </source>
</evidence>
<dbReference type="GO" id="GO:0000978">
    <property type="term" value="F:RNA polymerase II cis-regulatory region sequence-specific DNA binding"/>
    <property type="evidence" value="ECO:0007669"/>
    <property type="project" value="TreeGrafter"/>
</dbReference>
<dbReference type="PROSITE" id="PS50071">
    <property type="entry name" value="HOMEOBOX_2"/>
    <property type="match status" value="1"/>
</dbReference>
<proteinExistence type="predicted"/>
<feature type="compositionally biased region" description="Polar residues" evidence="7">
    <location>
        <begin position="45"/>
        <end position="61"/>
    </location>
</feature>
<feature type="compositionally biased region" description="Basic and acidic residues" evidence="7">
    <location>
        <begin position="1"/>
        <end position="14"/>
    </location>
</feature>
<dbReference type="Pfam" id="PF24818">
    <property type="entry name" value="PH_TRF2_HOY1"/>
    <property type="match status" value="1"/>
</dbReference>
<dbReference type="InterPro" id="IPR051000">
    <property type="entry name" value="Homeobox_DNA-bind_prot"/>
</dbReference>
<name>A0A1Y1Z6K4_9FUNG</name>
<evidence type="ECO:0000256" key="3">
    <source>
        <dbReference type="ARBA" id="ARBA00023155"/>
    </source>
</evidence>
<dbReference type="GO" id="GO:0000981">
    <property type="term" value="F:DNA-binding transcription factor activity, RNA polymerase II-specific"/>
    <property type="evidence" value="ECO:0007669"/>
    <property type="project" value="InterPro"/>
</dbReference>
<dbReference type="AlphaFoldDB" id="A0A1Y1Z6K4"/>
<evidence type="ECO:0000256" key="5">
    <source>
        <dbReference type="PROSITE-ProRule" id="PRU00108"/>
    </source>
</evidence>
<dbReference type="InterPro" id="IPR001356">
    <property type="entry name" value="HD"/>
</dbReference>
<evidence type="ECO:0000256" key="7">
    <source>
        <dbReference type="SAM" id="MobiDB-lite"/>
    </source>
</evidence>
<dbReference type="GO" id="GO:0005634">
    <property type="term" value="C:nucleus"/>
    <property type="evidence" value="ECO:0007669"/>
    <property type="project" value="UniProtKB-SubCell"/>
</dbReference>
<reference evidence="9 10" key="1">
    <citation type="submission" date="2016-07" db="EMBL/GenBank/DDBJ databases">
        <title>Pervasive Adenine N6-methylation of Active Genes in Fungi.</title>
        <authorList>
            <consortium name="DOE Joint Genome Institute"/>
            <person name="Mondo S.J."/>
            <person name="Dannebaum R.O."/>
            <person name="Kuo R.C."/>
            <person name="Labutti K."/>
            <person name="Haridas S."/>
            <person name="Kuo A."/>
            <person name="Salamov A."/>
            <person name="Ahrendt S.R."/>
            <person name="Lipzen A."/>
            <person name="Sullivan W."/>
            <person name="Andreopoulos W.B."/>
            <person name="Clum A."/>
            <person name="Lindquist E."/>
            <person name="Daum C."/>
            <person name="Ramamoorthy G.K."/>
            <person name="Gryganskyi A."/>
            <person name="Culley D."/>
            <person name="Magnuson J.K."/>
            <person name="James T.Y."/>
            <person name="O'Malley M.A."/>
            <person name="Stajich J.E."/>
            <person name="Spatafora J.W."/>
            <person name="Visel A."/>
            <person name="Grigoriev I.V."/>
        </authorList>
    </citation>
    <scope>NUCLEOTIDE SEQUENCE [LARGE SCALE GENOMIC DNA]</scope>
    <source>
        <strain evidence="9 10">CBS 931.73</strain>
    </source>
</reference>
<dbReference type="InterPro" id="IPR017970">
    <property type="entry name" value="Homeobox_CS"/>
</dbReference>
<organism evidence="9 10">
    <name type="scientific">Basidiobolus meristosporus CBS 931.73</name>
    <dbReference type="NCBI Taxonomy" id="1314790"/>
    <lineage>
        <taxon>Eukaryota</taxon>
        <taxon>Fungi</taxon>
        <taxon>Fungi incertae sedis</taxon>
        <taxon>Zoopagomycota</taxon>
        <taxon>Entomophthoromycotina</taxon>
        <taxon>Basidiobolomycetes</taxon>
        <taxon>Basidiobolales</taxon>
        <taxon>Basidiobolaceae</taxon>
        <taxon>Basidiobolus</taxon>
    </lineage>
</organism>
<feature type="compositionally biased region" description="Polar residues" evidence="7">
    <location>
        <begin position="564"/>
        <end position="580"/>
    </location>
</feature>
<feature type="compositionally biased region" description="Basic and acidic residues" evidence="7">
    <location>
        <begin position="100"/>
        <end position="125"/>
    </location>
</feature>
<feature type="region of interest" description="Disordered" evidence="7">
    <location>
        <begin position="1"/>
        <end position="24"/>
    </location>
</feature>
<evidence type="ECO:0000256" key="2">
    <source>
        <dbReference type="ARBA" id="ARBA00023125"/>
    </source>
</evidence>
<dbReference type="CDD" id="cd00086">
    <property type="entry name" value="homeodomain"/>
    <property type="match status" value="1"/>
</dbReference>
<dbReference type="OrthoDB" id="6159439at2759"/>
<evidence type="ECO:0000256" key="1">
    <source>
        <dbReference type="ARBA" id="ARBA00004123"/>
    </source>
</evidence>
<dbReference type="SUPFAM" id="SSF46689">
    <property type="entry name" value="Homeodomain-like"/>
    <property type="match status" value="1"/>
</dbReference>
<dbReference type="InterPro" id="IPR009057">
    <property type="entry name" value="Homeodomain-like_sf"/>
</dbReference>
<evidence type="ECO:0000256" key="6">
    <source>
        <dbReference type="RuleBase" id="RU000682"/>
    </source>
</evidence>
<dbReference type="PANTHER" id="PTHR24324:SF5">
    <property type="entry name" value="HEMATOPOIETICALLY-EXPRESSED HOMEOBOX PROTEIN HHEX"/>
    <property type="match status" value="1"/>
</dbReference>
<dbReference type="EMBL" id="MCFE01000021">
    <property type="protein sequence ID" value="ORY05846.1"/>
    <property type="molecule type" value="Genomic_DNA"/>
</dbReference>
<evidence type="ECO:0000313" key="9">
    <source>
        <dbReference type="EMBL" id="ORY05846.1"/>
    </source>
</evidence>
<dbReference type="InterPro" id="IPR057939">
    <property type="entry name" value="TRF2_HOY1_PH"/>
</dbReference>
<keyword evidence="10" id="KW-1185">Reference proteome</keyword>
<evidence type="ECO:0000313" key="10">
    <source>
        <dbReference type="Proteomes" id="UP000193498"/>
    </source>
</evidence>
<feature type="region of interest" description="Disordered" evidence="7">
    <location>
        <begin position="549"/>
        <end position="583"/>
    </location>
</feature>
<keyword evidence="4 5" id="KW-0539">Nucleus</keyword>
<feature type="domain" description="Homeobox" evidence="8">
    <location>
        <begin position="123"/>
        <end position="183"/>
    </location>
</feature>
<dbReference type="PANTHER" id="PTHR24324">
    <property type="entry name" value="HOMEOBOX PROTEIN HHEX"/>
    <property type="match status" value="1"/>
</dbReference>
<gene>
    <name evidence="9" type="ORF">K493DRAFT_310803</name>
</gene>
<dbReference type="SMART" id="SM00389">
    <property type="entry name" value="HOX"/>
    <property type="match status" value="1"/>
</dbReference>
<accession>A0A1Y1Z6K4</accession>
<evidence type="ECO:0000259" key="8">
    <source>
        <dbReference type="PROSITE" id="PS50071"/>
    </source>
</evidence>
<dbReference type="PROSITE" id="PS00027">
    <property type="entry name" value="HOMEOBOX_1"/>
    <property type="match status" value="1"/>
</dbReference>
<keyword evidence="3 5" id="KW-0371">Homeobox</keyword>
<feature type="compositionally biased region" description="Polar residues" evidence="7">
    <location>
        <begin position="69"/>
        <end position="78"/>
    </location>
</feature>
<dbReference type="Proteomes" id="UP000193498">
    <property type="component" value="Unassembled WGS sequence"/>
</dbReference>
<sequence length="664" mass="73229">MSSDLIDFKGEPPSKKHCSSHVSDIERSACTDDNEFAQYIDTSSFDTIGESTEVSSQSSVNKVDPTDKGSISASNKTPQGPDEGALEPPKNEKASSPSAEHSDVDSQEQEHDHSDLADGKKDTTPSKKRTRATAEQLAILEETFLTNTSPNSKVREALAERVKMSERSIQIWFQNRRAKVKLMQKRSHMLQEEALKQQYLNSCMAGYNSNLFPFRMGMAPYANARVPLPRSNSDFMTPVTPGAPVPHPGQHGGINMPGFYAPPYHGQLPMGYPNPAFINAQGAYGISVRENHNRPTMMVRSMSAPSTPNAASNDGCYTFSCDTLSVGSWRRMSITSTDLVCFFNTVEKKMTWQIMDNNARFKLEFPFSSVVGLEYKTLDAVFSHLAIDINQTPSFFMEVKSGNLNVWTPCRDFTEGKQASRFFRHIIKGNSQPLKSQLVMLMQADPNLQRVAQIDAPTVPGSGLASQLIPERRQSFPVIGNSDVENGCVDMISRRAMTDPMLNIPGHGEKPRAVSMVSEIGQFTNPEMTPELQEQIIATLSQSTVSIGSNLATTTPPLAEHDLNQSSESNSPTENGTPTPNELVLTSPLSLYQNPLEQNQFVNPASTSQLSEISIDPLFGNLAQVPPNEELLSSYENEMYDQMLVGGYQPEVLNQEYIPSNGQF</sequence>
<feature type="DNA-binding region" description="Homeobox" evidence="5">
    <location>
        <begin position="125"/>
        <end position="184"/>
    </location>
</feature>
<comment type="subcellular location">
    <subcellularLocation>
        <location evidence="1 5 6">Nucleus</location>
    </subcellularLocation>
</comment>
<feature type="region of interest" description="Disordered" evidence="7">
    <location>
        <begin position="45"/>
        <end position="132"/>
    </location>
</feature>